<proteinExistence type="predicted"/>
<dbReference type="STRING" id="118126.L21_1882"/>
<protein>
    <recommendedName>
        <fullName evidence="1">DUF1722 domain-containing protein</fullName>
    </recommendedName>
</protein>
<dbReference type="InterPro" id="IPR017087">
    <property type="entry name" value="UCP037004"/>
</dbReference>
<dbReference type="PANTHER" id="PTHR30087">
    <property type="entry name" value="INNER MEMBRANE PROTEIN"/>
    <property type="match status" value="1"/>
</dbReference>
<evidence type="ECO:0000313" key="2">
    <source>
        <dbReference type="EMBL" id="SCL75962.1"/>
    </source>
</evidence>
<dbReference type="AlphaFoldDB" id="A0A1M4MM87"/>
<feature type="domain" description="DUF1722" evidence="1">
    <location>
        <begin position="195"/>
        <end position="311"/>
    </location>
</feature>
<accession>A0A1M4MM87</accession>
<dbReference type="InterPro" id="IPR007553">
    <property type="entry name" value="2-thiour_desulf"/>
</dbReference>
<evidence type="ECO:0000259" key="1">
    <source>
        <dbReference type="Pfam" id="PF08349"/>
    </source>
</evidence>
<dbReference type="PANTHER" id="PTHR30087:SF0">
    <property type="entry name" value="INNER MEMBRANE PROTEIN"/>
    <property type="match status" value="1"/>
</dbReference>
<dbReference type="PIRSF" id="PIRSF037004">
    <property type="entry name" value="UCP037004"/>
    <property type="match status" value="1"/>
</dbReference>
<reference evidence="2 3" key="1">
    <citation type="submission" date="2016-08" db="EMBL/GenBank/DDBJ databases">
        <authorList>
            <person name="Seilhamer J.J."/>
        </authorList>
    </citation>
    <scope>NUCLEOTIDE SEQUENCE [LARGE SCALE GENOMIC DNA]</scope>
    <source>
        <strain evidence="2">L21-II-0</strain>
    </source>
</reference>
<evidence type="ECO:0000313" key="3">
    <source>
        <dbReference type="Proteomes" id="UP000184671"/>
    </source>
</evidence>
<dbReference type="Pfam" id="PF08349">
    <property type="entry name" value="DUF1722"/>
    <property type="match status" value="1"/>
</dbReference>
<gene>
    <name evidence="2" type="ORF">L21_1882</name>
</gene>
<dbReference type="EMBL" id="FMID01000045">
    <property type="protein sequence ID" value="SCL75962.1"/>
    <property type="molecule type" value="Genomic_DNA"/>
</dbReference>
<sequence length="337" mass="37653">MGAMTRDYPRPRLVVSRCIEFDPCRYDGSKIPSPTVARLREYADCIPVCPEVEIGLGIPRSTVRIVRTGGSDRLVQPATARDVTEEMSAFAAAFLDALPAVDGFILKGGSPTSGTRNVRVYPSTEKSAAIAKTAGFFAREVLKRYPELPVEDELRLNNQRIRDHFLSAVFTLAAFRGVEETRNPHALVQFHAENKLLLLACSQKVLQEMGRLVANRAAVEPGALYEQYRRMLSIALARAPRYTGNVNVLQHALGYFSDRISDEEKAYGIGLIERYRHGRATLAEPRGLLRSWAIRFREPYLMDQSFFAPYPVELVDLPGDATDRGRDLWDAGEDPPP</sequence>
<dbReference type="Proteomes" id="UP000184671">
    <property type="component" value="Unassembled WGS sequence"/>
</dbReference>
<name>A0A1M4MM87_9EURY</name>
<organism evidence="2 3">
    <name type="scientific">Methanoculleus chikugoensis</name>
    <dbReference type="NCBI Taxonomy" id="118126"/>
    <lineage>
        <taxon>Archaea</taxon>
        <taxon>Methanobacteriati</taxon>
        <taxon>Methanobacteriota</taxon>
        <taxon>Stenosarchaea group</taxon>
        <taxon>Methanomicrobia</taxon>
        <taxon>Methanomicrobiales</taxon>
        <taxon>Methanomicrobiaceae</taxon>
        <taxon>Methanoculleus</taxon>
    </lineage>
</organism>
<dbReference type="Pfam" id="PF04463">
    <property type="entry name" value="2-thiour_desulf"/>
    <property type="match status" value="1"/>
</dbReference>
<dbReference type="InterPro" id="IPR013560">
    <property type="entry name" value="DUF1722"/>
</dbReference>